<sequence length="308" mass="34098">MSENNTKIEYFTVPDFHFDGGRRQDVMVAYRSFNSSSTLGTVLIPTCFGGRINKTLNFTSGALKDHNDCVNSQYALLTQHLGIRSLEAVVGFSMGGQQAYYWAVMHGSGTNPFVKRAIIICGSAKTSGLNYAFLEGPSSALIASCDYDQGRYRLNDIKPINGLRAFGRAYAAWVPSAEWFRQELWRKSGARDLHEWLHPPIGSSSYEKWDPEDLLVKVRMWQAGDVGAVVGNGDYRSALEGITANVLLMPGSTDQYFSVDDSRTEVKFLRDGTIEPIPSIWGHMAGGGANPVDVEWMDAKIAQFMARL</sequence>
<dbReference type="AlphaFoldDB" id="A0AAN7W8L9"/>
<evidence type="ECO:0000313" key="2">
    <source>
        <dbReference type="Proteomes" id="UP001310594"/>
    </source>
</evidence>
<dbReference type="EMBL" id="JAVRQU010000006">
    <property type="protein sequence ID" value="KAK5701675.1"/>
    <property type="molecule type" value="Genomic_DNA"/>
</dbReference>
<dbReference type="PANTHER" id="PTHR32268:SF15">
    <property type="entry name" value="HOMOSERINE ACETYLTRANSFERASE FAMILY PROTEIN (AFU_ORTHOLOGUE AFUA_1G15350)"/>
    <property type="match status" value="1"/>
</dbReference>
<dbReference type="InterPro" id="IPR008220">
    <property type="entry name" value="HAT_MetX-like"/>
</dbReference>
<comment type="caution">
    <text evidence="1">The sequence shown here is derived from an EMBL/GenBank/DDBJ whole genome shotgun (WGS) entry which is preliminary data.</text>
</comment>
<evidence type="ECO:0000313" key="1">
    <source>
        <dbReference type="EMBL" id="KAK5701675.1"/>
    </source>
</evidence>
<dbReference type="Gene3D" id="3.40.50.1820">
    <property type="entry name" value="alpha/beta hydrolase"/>
    <property type="match status" value="1"/>
</dbReference>
<dbReference type="InterPro" id="IPR029058">
    <property type="entry name" value="AB_hydrolase_fold"/>
</dbReference>
<organism evidence="1 2">
    <name type="scientific">Elasticomyces elasticus</name>
    <dbReference type="NCBI Taxonomy" id="574655"/>
    <lineage>
        <taxon>Eukaryota</taxon>
        <taxon>Fungi</taxon>
        <taxon>Dikarya</taxon>
        <taxon>Ascomycota</taxon>
        <taxon>Pezizomycotina</taxon>
        <taxon>Dothideomycetes</taxon>
        <taxon>Dothideomycetidae</taxon>
        <taxon>Mycosphaerellales</taxon>
        <taxon>Teratosphaeriaceae</taxon>
        <taxon>Elasticomyces</taxon>
    </lineage>
</organism>
<dbReference type="SUPFAM" id="SSF53474">
    <property type="entry name" value="alpha/beta-Hydrolases"/>
    <property type="match status" value="1"/>
</dbReference>
<evidence type="ECO:0008006" key="3">
    <source>
        <dbReference type="Google" id="ProtNLM"/>
    </source>
</evidence>
<dbReference type="PANTHER" id="PTHR32268">
    <property type="entry name" value="HOMOSERINE O-ACETYLTRANSFERASE"/>
    <property type="match status" value="1"/>
</dbReference>
<protein>
    <recommendedName>
        <fullName evidence="3">AB hydrolase-1 domain-containing protein</fullName>
    </recommendedName>
</protein>
<gene>
    <name evidence="1" type="ORF">LTR97_004493</name>
</gene>
<proteinExistence type="predicted"/>
<dbReference type="Proteomes" id="UP001310594">
    <property type="component" value="Unassembled WGS sequence"/>
</dbReference>
<reference evidence="1" key="1">
    <citation type="submission" date="2023-08" db="EMBL/GenBank/DDBJ databases">
        <title>Black Yeasts Isolated from many extreme environments.</title>
        <authorList>
            <person name="Coleine C."/>
            <person name="Stajich J.E."/>
            <person name="Selbmann L."/>
        </authorList>
    </citation>
    <scope>NUCLEOTIDE SEQUENCE</scope>
    <source>
        <strain evidence="1">CCFEE 5810</strain>
    </source>
</reference>
<accession>A0AAN7W8L9</accession>
<name>A0AAN7W8L9_9PEZI</name>
<dbReference type="GO" id="GO:0016747">
    <property type="term" value="F:acyltransferase activity, transferring groups other than amino-acyl groups"/>
    <property type="evidence" value="ECO:0007669"/>
    <property type="project" value="InterPro"/>
</dbReference>